<dbReference type="EMBL" id="JAHUTI010000711">
    <property type="protein sequence ID" value="MED6232355.1"/>
    <property type="molecule type" value="Genomic_DNA"/>
</dbReference>
<organism evidence="2 3">
    <name type="scientific">Ataeniobius toweri</name>
    <dbReference type="NCBI Taxonomy" id="208326"/>
    <lineage>
        <taxon>Eukaryota</taxon>
        <taxon>Metazoa</taxon>
        <taxon>Chordata</taxon>
        <taxon>Craniata</taxon>
        <taxon>Vertebrata</taxon>
        <taxon>Euteleostomi</taxon>
        <taxon>Actinopterygii</taxon>
        <taxon>Neopterygii</taxon>
        <taxon>Teleostei</taxon>
        <taxon>Neoteleostei</taxon>
        <taxon>Acanthomorphata</taxon>
        <taxon>Ovalentaria</taxon>
        <taxon>Atherinomorphae</taxon>
        <taxon>Cyprinodontiformes</taxon>
        <taxon>Goodeidae</taxon>
        <taxon>Ataeniobius</taxon>
    </lineage>
</organism>
<keyword evidence="1" id="KW-0732">Signal</keyword>
<dbReference type="Proteomes" id="UP001345963">
    <property type="component" value="Unassembled WGS sequence"/>
</dbReference>
<evidence type="ECO:0000256" key="1">
    <source>
        <dbReference type="SAM" id="SignalP"/>
    </source>
</evidence>
<proteinExistence type="predicted"/>
<gene>
    <name evidence="2" type="ORF">ATANTOWER_028346</name>
</gene>
<comment type="caution">
    <text evidence="2">The sequence shown here is derived from an EMBL/GenBank/DDBJ whole genome shotgun (WGS) entry which is preliminary data.</text>
</comment>
<feature type="signal peptide" evidence="1">
    <location>
        <begin position="1"/>
        <end position="19"/>
    </location>
</feature>
<protein>
    <recommendedName>
        <fullName evidence="4">NADH dehydrogenase subunit 4</fullName>
    </recommendedName>
</protein>
<reference evidence="2 3" key="1">
    <citation type="submission" date="2021-07" db="EMBL/GenBank/DDBJ databases">
        <authorList>
            <person name="Palmer J.M."/>
        </authorList>
    </citation>
    <scope>NUCLEOTIDE SEQUENCE [LARGE SCALE GENOMIC DNA]</scope>
    <source>
        <strain evidence="2 3">AT_MEX2019</strain>
        <tissue evidence="2">Muscle</tissue>
    </source>
</reference>
<accession>A0ABU7A3A2</accession>
<sequence>MSTLKLFATLFATLDFTSPMFSVLPCFLTDFPHPLRWISLTSPLSSLLHHISLVSLIQPLDIQGWGLGASEWSHQTDSCGFL</sequence>
<evidence type="ECO:0000313" key="3">
    <source>
        <dbReference type="Proteomes" id="UP001345963"/>
    </source>
</evidence>
<evidence type="ECO:0000313" key="2">
    <source>
        <dbReference type="EMBL" id="MED6232355.1"/>
    </source>
</evidence>
<feature type="chain" id="PRO_5046905948" description="NADH dehydrogenase subunit 4" evidence="1">
    <location>
        <begin position="20"/>
        <end position="82"/>
    </location>
</feature>
<name>A0ABU7A3A2_9TELE</name>
<evidence type="ECO:0008006" key="4">
    <source>
        <dbReference type="Google" id="ProtNLM"/>
    </source>
</evidence>
<keyword evidence="3" id="KW-1185">Reference proteome</keyword>